<dbReference type="SUPFAM" id="SSF48452">
    <property type="entry name" value="TPR-like"/>
    <property type="match status" value="1"/>
</dbReference>
<dbReference type="InterPro" id="IPR011990">
    <property type="entry name" value="TPR-like_helical_dom_sf"/>
</dbReference>
<keyword evidence="2" id="KW-0963">Cytoplasm</keyword>
<comment type="similarity">
    <text evidence="5">Belongs to the Rap family.</text>
</comment>
<sequence>MMPYKHNNDGVDTAIMGRFGLLAWLLSTCYLTMTITMALAENEPSVDSVCQSAPKACLKQVSVLLKSTPESSRRWLTLKQYQLESLFLLEKFPRLKRESLALLEREPLPPVLEVRAEIYLAKSLIILSEKKSGEAHLHSAIEKLNHLNEVVPNPLRLVDVANLYLYLNEYGKALQFLERLKEQYHQNRDPVFNMELYGNLSHACRNLGKMECFIEYSEETLKWGMIEGNEQQIGVAYKNLGRAYKQVGRFNEAKQAFKSGIEHAITSGDRRLEHKLYLFMAEAQKQSGDHTKSLDYLSKVQQELLMPGHQNRYVQLKGELVR</sequence>
<keyword evidence="4 6" id="KW-0802">TPR repeat</keyword>
<dbReference type="OrthoDB" id="6228632at2"/>
<dbReference type="Pfam" id="PF13181">
    <property type="entry name" value="TPR_8"/>
    <property type="match status" value="1"/>
</dbReference>
<evidence type="ECO:0000256" key="5">
    <source>
        <dbReference type="ARBA" id="ARBA00038253"/>
    </source>
</evidence>
<dbReference type="Proteomes" id="UP000245728">
    <property type="component" value="Chromosome"/>
</dbReference>
<evidence type="ECO:0000313" key="8">
    <source>
        <dbReference type="Proteomes" id="UP000245728"/>
    </source>
</evidence>
<reference evidence="7 8" key="1">
    <citation type="submission" date="2018-05" db="EMBL/GenBank/DDBJ databases">
        <title>Salinimonas sp. HMF8227 Genome sequencing and assembly.</title>
        <authorList>
            <person name="Kang H."/>
            <person name="Kang J."/>
            <person name="Cha I."/>
            <person name="Kim H."/>
            <person name="Joh K."/>
        </authorList>
    </citation>
    <scope>NUCLEOTIDE SEQUENCE [LARGE SCALE GENOMIC DNA]</scope>
    <source>
        <strain evidence="7 8">HMF8227</strain>
    </source>
</reference>
<evidence type="ECO:0000256" key="6">
    <source>
        <dbReference type="PROSITE-ProRule" id="PRU00339"/>
    </source>
</evidence>
<dbReference type="SMART" id="SM00028">
    <property type="entry name" value="TPR"/>
    <property type="match status" value="3"/>
</dbReference>
<accession>A0A2S2E3Z1</accession>
<dbReference type="PANTHER" id="PTHR46630:SF1">
    <property type="entry name" value="TETRATRICOPEPTIDE REPEAT PROTEIN 29"/>
    <property type="match status" value="1"/>
</dbReference>
<proteinExistence type="inferred from homology"/>
<organism evidence="7 8">
    <name type="scientific">Saliniradius amylolyticus</name>
    <dbReference type="NCBI Taxonomy" id="2183582"/>
    <lineage>
        <taxon>Bacteria</taxon>
        <taxon>Pseudomonadati</taxon>
        <taxon>Pseudomonadota</taxon>
        <taxon>Gammaproteobacteria</taxon>
        <taxon>Alteromonadales</taxon>
        <taxon>Alteromonadaceae</taxon>
        <taxon>Saliniradius</taxon>
    </lineage>
</organism>
<evidence type="ECO:0000256" key="4">
    <source>
        <dbReference type="ARBA" id="ARBA00022803"/>
    </source>
</evidence>
<dbReference type="AlphaFoldDB" id="A0A2S2E3Z1"/>
<keyword evidence="3" id="KW-0677">Repeat</keyword>
<evidence type="ECO:0000256" key="3">
    <source>
        <dbReference type="ARBA" id="ARBA00022737"/>
    </source>
</evidence>
<gene>
    <name evidence="7" type="ORF">HMF8227_01883</name>
</gene>
<evidence type="ECO:0000256" key="2">
    <source>
        <dbReference type="ARBA" id="ARBA00022490"/>
    </source>
</evidence>
<dbReference type="KEGG" id="salh:HMF8227_01883"/>
<dbReference type="PROSITE" id="PS50005">
    <property type="entry name" value="TPR"/>
    <property type="match status" value="1"/>
</dbReference>
<name>A0A2S2E3Z1_9ALTE</name>
<dbReference type="EMBL" id="CP029347">
    <property type="protein sequence ID" value="AWL12353.1"/>
    <property type="molecule type" value="Genomic_DNA"/>
</dbReference>
<protein>
    <submittedName>
        <fullName evidence="7">Uncharacterized protein</fullName>
    </submittedName>
</protein>
<dbReference type="Gene3D" id="1.25.40.10">
    <property type="entry name" value="Tetratricopeptide repeat domain"/>
    <property type="match status" value="1"/>
</dbReference>
<dbReference type="InterPro" id="IPR019734">
    <property type="entry name" value="TPR_rpt"/>
</dbReference>
<feature type="repeat" description="TPR" evidence="6">
    <location>
        <begin position="234"/>
        <end position="267"/>
    </location>
</feature>
<dbReference type="PANTHER" id="PTHR46630">
    <property type="entry name" value="TETRATRICOPEPTIDE REPEAT PROTEIN 29"/>
    <property type="match status" value="1"/>
</dbReference>
<evidence type="ECO:0000256" key="1">
    <source>
        <dbReference type="ARBA" id="ARBA00004496"/>
    </source>
</evidence>
<comment type="subcellular location">
    <subcellularLocation>
        <location evidence="1">Cytoplasm</location>
    </subcellularLocation>
</comment>
<evidence type="ECO:0000313" key="7">
    <source>
        <dbReference type="EMBL" id="AWL12353.1"/>
    </source>
</evidence>
<dbReference type="InterPro" id="IPR051476">
    <property type="entry name" value="Bac_ResReg_Asp_Phosphatase"/>
</dbReference>
<dbReference type="GO" id="GO:0005737">
    <property type="term" value="C:cytoplasm"/>
    <property type="evidence" value="ECO:0007669"/>
    <property type="project" value="UniProtKB-SubCell"/>
</dbReference>
<keyword evidence="8" id="KW-1185">Reference proteome</keyword>